<dbReference type="Proteomes" id="UP000597341">
    <property type="component" value="Unassembled WGS sequence"/>
</dbReference>
<dbReference type="EMBL" id="BNAD01000014">
    <property type="protein sequence ID" value="GHE18873.1"/>
    <property type="molecule type" value="Genomic_DNA"/>
</dbReference>
<proteinExistence type="inferred from homology"/>
<evidence type="ECO:0000259" key="6">
    <source>
        <dbReference type="PROSITE" id="PS51462"/>
    </source>
</evidence>
<evidence type="ECO:0000256" key="1">
    <source>
        <dbReference type="ARBA" id="ARBA00001946"/>
    </source>
</evidence>
<evidence type="ECO:0000313" key="7">
    <source>
        <dbReference type="EMBL" id="GHE18873.1"/>
    </source>
</evidence>
<dbReference type="InterPro" id="IPR015797">
    <property type="entry name" value="NUDIX_hydrolase-like_dom_sf"/>
</dbReference>
<dbReference type="PROSITE" id="PS00893">
    <property type="entry name" value="NUDIX_BOX"/>
    <property type="match status" value="1"/>
</dbReference>
<organism evidence="7 8">
    <name type="scientific">Nocardioides flavus</name>
    <name type="common">ex Wang et al. 2016</name>
    <dbReference type="NCBI Taxonomy" id="2058780"/>
    <lineage>
        <taxon>Bacteria</taxon>
        <taxon>Bacillati</taxon>
        <taxon>Actinomycetota</taxon>
        <taxon>Actinomycetes</taxon>
        <taxon>Propionibacteriales</taxon>
        <taxon>Nocardioidaceae</taxon>
        <taxon>Nocardioides</taxon>
    </lineage>
</organism>
<dbReference type="InterPro" id="IPR000086">
    <property type="entry name" value="NUDIX_hydrolase_dom"/>
</dbReference>
<evidence type="ECO:0000256" key="5">
    <source>
        <dbReference type="RuleBase" id="RU003476"/>
    </source>
</evidence>
<gene>
    <name evidence="7" type="ORF">GCM10011376_34830</name>
</gene>
<evidence type="ECO:0000256" key="2">
    <source>
        <dbReference type="ARBA" id="ARBA00005582"/>
    </source>
</evidence>
<dbReference type="CDD" id="cd04685">
    <property type="entry name" value="NUDIX_Hydrolase"/>
    <property type="match status" value="1"/>
</dbReference>
<name>A0ABQ3HPQ0_9ACTN</name>
<dbReference type="Gene3D" id="3.90.79.10">
    <property type="entry name" value="Nucleoside Triphosphate Pyrophosphohydrolase"/>
    <property type="match status" value="1"/>
</dbReference>
<dbReference type="InterPro" id="IPR020476">
    <property type="entry name" value="Nudix_hydrolase"/>
</dbReference>
<keyword evidence="4" id="KW-0460">Magnesium</keyword>
<dbReference type="PRINTS" id="PR00502">
    <property type="entry name" value="NUDIXFAMILY"/>
</dbReference>
<dbReference type="InterPro" id="IPR020084">
    <property type="entry name" value="NUDIX_hydrolase_CS"/>
</dbReference>
<evidence type="ECO:0000313" key="8">
    <source>
        <dbReference type="Proteomes" id="UP000597341"/>
    </source>
</evidence>
<sequence>MPRQTVKLLLVDESGRVLLIRHEDRVTGLRAWYPVGGGIEGGESLQQAAEREAYEEVGLEALTPGVHVWTRDHTYEYDGRTVDVHEDWLLHRVGHFSPAPARLSDHEAATVRGFRWWSSDELRDTADTVFPPALGDLLAGLLRDGVPRVVLDISSASAG</sequence>
<dbReference type="PANTHER" id="PTHR43046:SF12">
    <property type="entry name" value="GDP-MANNOSE MANNOSYL HYDROLASE"/>
    <property type="match status" value="1"/>
</dbReference>
<dbReference type="Pfam" id="PF00293">
    <property type="entry name" value="NUDIX"/>
    <property type="match status" value="1"/>
</dbReference>
<feature type="domain" description="Nudix hydrolase" evidence="6">
    <location>
        <begin position="1"/>
        <end position="138"/>
    </location>
</feature>
<dbReference type="PROSITE" id="PS51462">
    <property type="entry name" value="NUDIX"/>
    <property type="match status" value="1"/>
</dbReference>
<reference evidence="8" key="1">
    <citation type="journal article" date="2019" name="Int. J. Syst. Evol. Microbiol.">
        <title>The Global Catalogue of Microorganisms (GCM) 10K type strain sequencing project: providing services to taxonomists for standard genome sequencing and annotation.</title>
        <authorList>
            <consortium name="The Broad Institute Genomics Platform"/>
            <consortium name="The Broad Institute Genome Sequencing Center for Infectious Disease"/>
            <person name="Wu L."/>
            <person name="Ma J."/>
        </authorList>
    </citation>
    <scope>NUCLEOTIDE SEQUENCE [LARGE SCALE GENOMIC DNA]</scope>
    <source>
        <strain evidence="8">CGMCC 1.12791</strain>
    </source>
</reference>
<keyword evidence="3 5" id="KW-0378">Hydrolase</keyword>
<dbReference type="PANTHER" id="PTHR43046">
    <property type="entry name" value="GDP-MANNOSE MANNOSYL HYDROLASE"/>
    <property type="match status" value="1"/>
</dbReference>
<dbReference type="SUPFAM" id="SSF55811">
    <property type="entry name" value="Nudix"/>
    <property type="match status" value="1"/>
</dbReference>
<comment type="caution">
    <text evidence="7">The sequence shown here is derived from an EMBL/GenBank/DDBJ whole genome shotgun (WGS) entry which is preliminary data.</text>
</comment>
<accession>A0ABQ3HPQ0</accession>
<dbReference type="RefSeq" id="WP_191280761.1">
    <property type="nucleotide sequence ID" value="NZ_BNAD01000014.1"/>
</dbReference>
<keyword evidence="8" id="KW-1185">Reference proteome</keyword>
<evidence type="ECO:0000256" key="3">
    <source>
        <dbReference type="ARBA" id="ARBA00022801"/>
    </source>
</evidence>
<protein>
    <submittedName>
        <fullName evidence="7">DNA mismatch repair protein MutT</fullName>
    </submittedName>
</protein>
<comment type="cofactor">
    <cofactor evidence="1">
        <name>Mg(2+)</name>
        <dbReference type="ChEBI" id="CHEBI:18420"/>
    </cofactor>
</comment>
<comment type="similarity">
    <text evidence="2 5">Belongs to the Nudix hydrolase family.</text>
</comment>
<evidence type="ECO:0000256" key="4">
    <source>
        <dbReference type="ARBA" id="ARBA00022842"/>
    </source>
</evidence>